<organism evidence="1">
    <name type="scientific">Desulfitobacterium hafniense</name>
    <name type="common">Desulfitobacterium frappieri</name>
    <dbReference type="NCBI Taxonomy" id="49338"/>
    <lineage>
        <taxon>Bacteria</taxon>
        <taxon>Bacillati</taxon>
        <taxon>Bacillota</taxon>
        <taxon>Clostridia</taxon>
        <taxon>Eubacteriales</taxon>
        <taxon>Desulfitobacteriaceae</taxon>
        <taxon>Desulfitobacterium</taxon>
    </lineage>
</organism>
<proteinExistence type="predicted"/>
<dbReference type="PATRIC" id="fig|49338.4.peg.4097"/>
<sequence length="86" mass="9665">MCLGGCNNCGLCPTMPKWRSLTCPSCGKLIVKAGEKCNDCGFIFEPPEKVFCVYNKMMCEFPCRLVTRSNEGGSQFRCRAKWTQPK</sequence>
<evidence type="ECO:0000313" key="1">
    <source>
        <dbReference type="EMBL" id="CDX03702.1"/>
    </source>
</evidence>
<reference evidence="1" key="1">
    <citation type="submission" date="2014-07" db="EMBL/GenBank/DDBJ databases">
        <authorList>
            <person name="Hornung V.Bastian."/>
        </authorList>
    </citation>
    <scope>NUCLEOTIDE SEQUENCE</scope>
    <source>
        <strain evidence="1">PCE-S</strain>
    </source>
</reference>
<accession>A0A098B5T0</accession>
<dbReference type="AlphaFoldDB" id="A0A098B5T0"/>
<gene>
    <name evidence="1" type="ORF">DPCES_3816</name>
</gene>
<name>A0A098B5T0_DESHA</name>
<protein>
    <submittedName>
        <fullName evidence="1">Uncharacterized protein</fullName>
    </submittedName>
</protein>
<dbReference type="EMBL" id="LK996017">
    <property type="protein sequence ID" value="CDX03702.1"/>
    <property type="molecule type" value="Genomic_DNA"/>
</dbReference>